<dbReference type="PANTHER" id="PTHR43776:SF7">
    <property type="entry name" value="D,D-DIPEPTIDE TRANSPORT ATP-BINDING PROTEIN DDPF-RELATED"/>
    <property type="match status" value="1"/>
</dbReference>
<dbReference type="CDD" id="cd03257">
    <property type="entry name" value="ABC_NikE_OppD_transporters"/>
    <property type="match status" value="1"/>
</dbReference>
<dbReference type="Gene3D" id="3.40.50.300">
    <property type="entry name" value="P-loop containing nucleotide triphosphate hydrolases"/>
    <property type="match status" value="1"/>
</dbReference>
<dbReference type="GO" id="GO:0055085">
    <property type="term" value="P:transmembrane transport"/>
    <property type="evidence" value="ECO:0007669"/>
    <property type="project" value="UniProtKB-ARBA"/>
</dbReference>
<name>A0A2U8PJI1_9BRAD</name>
<dbReference type="EMBL" id="CP029425">
    <property type="protein sequence ID" value="AWL97497.1"/>
    <property type="molecule type" value="Genomic_DNA"/>
</dbReference>
<dbReference type="InterPro" id="IPR017871">
    <property type="entry name" value="ABC_transporter-like_CS"/>
</dbReference>
<dbReference type="Pfam" id="PF08352">
    <property type="entry name" value="oligo_HPY"/>
    <property type="match status" value="1"/>
</dbReference>
<evidence type="ECO:0000256" key="4">
    <source>
        <dbReference type="ARBA" id="ARBA00022741"/>
    </source>
</evidence>
<keyword evidence="5 8" id="KW-0067">ATP-binding</keyword>
<dbReference type="AlphaFoldDB" id="A0A2U8PJI1"/>
<dbReference type="InterPro" id="IPR050319">
    <property type="entry name" value="ABC_transp_ATP-bind"/>
</dbReference>
<dbReference type="InterPro" id="IPR013563">
    <property type="entry name" value="Oligopep_ABC_C"/>
</dbReference>
<keyword evidence="3" id="KW-0813">Transport</keyword>
<feature type="domain" description="ABC transporter" evidence="7">
    <location>
        <begin position="5"/>
        <end position="255"/>
    </location>
</feature>
<comment type="function">
    <text evidence="6">Involved in beta-(1--&gt;2)glucan export. Transmembrane domains (TMD) form a pore in the inner membrane and the ATP-binding domain (NBD) is responsible for energy generation.</text>
</comment>
<evidence type="ECO:0000256" key="3">
    <source>
        <dbReference type="ARBA" id="ARBA00022448"/>
    </source>
</evidence>
<reference evidence="8 9" key="1">
    <citation type="journal article" date="2014" name="Int. J. Syst. Evol. Microbiol.">
        <title>Bradyrhizobium ottawaense sp. nov., a symbiotic nitrogen fixing bacterium from root nodules of soybeans in Canada.</title>
        <authorList>
            <person name="Yu X."/>
            <person name="Cloutier S."/>
            <person name="Tambong J.T."/>
            <person name="Bromfield E.S."/>
        </authorList>
    </citation>
    <scope>NUCLEOTIDE SEQUENCE [LARGE SCALE GENOMIC DNA]</scope>
    <source>
        <strain evidence="8 9">OO99</strain>
    </source>
</reference>
<evidence type="ECO:0000313" key="9">
    <source>
        <dbReference type="Proteomes" id="UP000215703"/>
    </source>
</evidence>
<dbReference type="InterPro" id="IPR027417">
    <property type="entry name" value="P-loop_NTPase"/>
</dbReference>
<protein>
    <submittedName>
        <fullName evidence="8">Dipeptide ABC transporter ATP-binding protein</fullName>
    </submittedName>
</protein>
<dbReference type="GeneID" id="92968710"/>
<dbReference type="SUPFAM" id="SSF52540">
    <property type="entry name" value="P-loop containing nucleoside triphosphate hydrolases"/>
    <property type="match status" value="1"/>
</dbReference>
<keyword evidence="4" id="KW-0547">Nucleotide-binding</keyword>
<dbReference type="NCBIfam" id="TIGR01727">
    <property type="entry name" value="oligo_HPY"/>
    <property type="match status" value="1"/>
</dbReference>
<sequence length="369" mass="39545">MTALLEVTGLVKHFVAERSLFGRALAHVKAVDGVSFSLEAGKTLALVGESGCGKSTVSRLVLRLIEPDAGTIRFDGRDLLSLDPNTLRAFRREAQIIFQDPYASLNPRMTVGQILTEPLALHDLVPPVQRRARVAELLRLVGLEPRLARRYPHEFSGGQRQRIAIARALAVEPKLIICDEPVSALDVSIRSQILNLLRELQDRLGLAYIFVSHDLAVVKHIADHVAVMNLGQIVETAEADALFASPRHPYSRALLSAIPLPQPKVKRATVLLEGEIPSALNPPSGCRFHTRCPFVIELCRNEAPALLADGTGHAAACHRTAELPSADAILPAAGGFSPALAKLVAAFSQKTEGAATAGVGIQGTAPTTT</sequence>
<dbReference type="GO" id="GO:0015833">
    <property type="term" value="P:peptide transport"/>
    <property type="evidence" value="ECO:0007669"/>
    <property type="project" value="InterPro"/>
</dbReference>
<dbReference type="PROSITE" id="PS50893">
    <property type="entry name" value="ABC_TRANSPORTER_2"/>
    <property type="match status" value="1"/>
</dbReference>
<dbReference type="Proteomes" id="UP000215703">
    <property type="component" value="Chromosome"/>
</dbReference>
<dbReference type="PROSITE" id="PS00211">
    <property type="entry name" value="ABC_TRANSPORTER_1"/>
    <property type="match status" value="1"/>
</dbReference>
<dbReference type="GO" id="GO:0005886">
    <property type="term" value="C:plasma membrane"/>
    <property type="evidence" value="ECO:0007669"/>
    <property type="project" value="UniProtKB-SubCell"/>
</dbReference>
<dbReference type="RefSeq" id="WP_095426357.1">
    <property type="nucleotide sequence ID" value="NZ_CP029425.2"/>
</dbReference>
<dbReference type="GO" id="GO:0005524">
    <property type="term" value="F:ATP binding"/>
    <property type="evidence" value="ECO:0007669"/>
    <property type="project" value="UniProtKB-KW"/>
</dbReference>
<organism evidence="8 9">
    <name type="scientific">Bradyrhizobium ottawaense</name>
    <dbReference type="NCBI Taxonomy" id="931866"/>
    <lineage>
        <taxon>Bacteria</taxon>
        <taxon>Pseudomonadati</taxon>
        <taxon>Pseudomonadota</taxon>
        <taxon>Alphaproteobacteria</taxon>
        <taxon>Hyphomicrobiales</taxon>
        <taxon>Nitrobacteraceae</taxon>
        <taxon>Bradyrhizobium</taxon>
    </lineage>
</organism>
<evidence type="ECO:0000313" key="8">
    <source>
        <dbReference type="EMBL" id="AWL97497.1"/>
    </source>
</evidence>
<accession>A0A2U8PJI1</accession>
<comment type="similarity">
    <text evidence="2">Belongs to the ABC transporter superfamily.</text>
</comment>
<dbReference type="GO" id="GO:0016887">
    <property type="term" value="F:ATP hydrolysis activity"/>
    <property type="evidence" value="ECO:0007669"/>
    <property type="project" value="InterPro"/>
</dbReference>
<proteinExistence type="inferred from homology"/>
<dbReference type="Pfam" id="PF00005">
    <property type="entry name" value="ABC_tran"/>
    <property type="match status" value="1"/>
</dbReference>
<dbReference type="KEGG" id="bot:CIT37_39265"/>
<dbReference type="SMART" id="SM00382">
    <property type="entry name" value="AAA"/>
    <property type="match status" value="1"/>
</dbReference>
<comment type="subcellular location">
    <subcellularLocation>
        <location evidence="1">Cell inner membrane</location>
        <topology evidence="1">Peripheral membrane protein</topology>
    </subcellularLocation>
</comment>
<evidence type="ECO:0000256" key="2">
    <source>
        <dbReference type="ARBA" id="ARBA00005417"/>
    </source>
</evidence>
<gene>
    <name evidence="8" type="ORF">CIT37_39265</name>
</gene>
<dbReference type="InterPro" id="IPR003593">
    <property type="entry name" value="AAA+_ATPase"/>
</dbReference>
<dbReference type="InterPro" id="IPR003439">
    <property type="entry name" value="ABC_transporter-like_ATP-bd"/>
</dbReference>
<dbReference type="FunFam" id="3.40.50.300:FF:000016">
    <property type="entry name" value="Oligopeptide ABC transporter ATP-binding component"/>
    <property type="match status" value="1"/>
</dbReference>
<evidence type="ECO:0000256" key="6">
    <source>
        <dbReference type="ARBA" id="ARBA00024722"/>
    </source>
</evidence>
<dbReference type="NCBIfam" id="NF008453">
    <property type="entry name" value="PRK11308.1"/>
    <property type="match status" value="1"/>
</dbReference>
<evidence type="ECO:0000259" key="7">
    <source>
        <dbReference type="PROSITE" id="PS50893"/>
    </source>
</evidence>
<dbReference type="PANTHER" id="PTHR43776">
    <property type="entry name" value="TRANSPORT ATP-BINDING PROTEIN"/>
    <property type="match status" value="1"/>
</dbReference>
<reference evidence="8 9" key="2">
    <citation type="journal article" date="2017" name="Syst. Appl. Microbiol.">
        <title>Soybeans inoculated with root zone soils of Canadian native legumes harbour diverse and novel Bradyrhizobium spp. that possess agricultural potential.</title>
        <authorList>
            <person name="Bromfield E.S.P."/>
            <person name="Cloutier S."/>
            <person name="Tambong J.T."/>
            <person name="Tran Thi T.V."/>
        </authorList>
    </citation>
    <scope>NUCLEOTIDE SEQUENCE [LARGE SCALE GENOMIC DNA]</scope>
    <source>
        <strain evidence="8 9">OO99</strain>
    </source>
</reference>
<evidence type="ECO:0000256" key="1">
    <source>
        <dbReference type="ARBA" id="ARBA00004417"/>
    </source>
</evidence>
<evidence type="ECO:0000256" key="5">
    <source>
        <dbReference type="ARBA" id="ARBA00022840"/>
    </source>
</evidence>